<keyword evidence="2" id="KW-1185">Reference proteome</keyword>
<dbReference type="GO" id="GO:0016829">
    <property type="term" value="F:lyase activity"/>
    <property type="evidence" value="ECO:0007669"/>
    <property type="project" value="UniProtKB-KW"/>
</dbReference>
<dbReference type="EMBL" id="CP136865">
    <property type="protein sequence ID" value="WOJ97670.1"/>
    <property type="molecule type" value="Genomic_DNA"/>
</dbReference>
<proteinExistence type="predicted"/>
<dbReference type="SUPFAM" id="SSF51126">
    <property type="entry name" value="Pectin lyase-like"/>
    <property type="match status" value="2"/>
</dbReference>
<protein>
    <submittedName>
        <fullName evidence="1">Polysaccharide lyase 6 family protein</fullName>
    </submittedName>
</protein>
<dbReference type="InterPro" id="IPR011050">
    <property type="entry name" value="Pectin_lyase_fold/virulence"/>
</dbReference>
<dbReference type="InterPro" id="IPR006626">
    <property type="entry name" value="PbH1"/>
</dbReference>
<dbReference type="RefSeq" id="WP_407328616.1">
    <property type="nucleotide sequence ID" value="NZ_CP136865.1"/>
</dbReference>
<dbReference type="Proteomes" id="UP001626549">
    <property type="component" value="Chromosome"/>
</dbReference>
<sequence length="786" mass="86389">MKRNGLVVNYRENHRFPKSQLVGVAGTGLPHRHAGALMGLRSVFGGLCLLLCAVSASAGETLVRTQSEFHSAVSVAQPGDVITLASGIWRDFEIIFSGNGKPERPITLRAETPGEVILSGESNLQLGGEYLLVTGLVFRDGYSPSGSVVSFRIGKENLANHSRVTEVVIDRFNKRDRQDPDYWVAMYGRHNRFDHNHLQGKTNKGVTMAVRLDSAESLQNHHRIDHNYFGPRPVFGSNGGETLRIGTSHYSREMSQTIVEDNYFERCDGEVEIVSNKSGGNVFRRNVFYESRGTLTLRHGNDNLVEDNVFIGNGVDHTGGIRVINRRQTVRNNYMEGLKGYRFGGALVVMNGVPNGPINRYDPVEDSIIERNSLIDSDHIQLAAGSDAERSATPQRTTFTNNLIHHRDHRDTFTVYDDVRGITFEGNRINGVEDPTLTDGFANEAFEVRRDANGLNYATDPALAEVGVARTLQPLNRNATGVEWYPKPEFGERFGSGGTIKVSPGNNALSSAIPHAEEGDTLELSAGEYFESKVLAVDKAITIRAPQGAWIEYERPTLFEIQDGGSLWLDGVTVSGRSAPDYAGNSVIRTSRYGVLTNYEIRVDGSEFKDLNVNRAFHFLNANKSSLADHIQINDSVFQAISGSVLKLDRENDGFGIYSAEYVTIRDSKFEDIQGPLVSLARFGRDESTFGPHLTLTGSELYRVGTGQRSEVKASVYLHGVQVTTIADSRFEDSASIAVEHTVGEPVTLIQNNTFQRTPEPTAVELVTGGPPTVSLQGNTYVAGEQ</sequence>
<organism evidence="1 2">
    <name type="scientific">Congregibacter brevis</name>
    <dbReference type="NCBI Taxonomy" id="3081201"/>
    <lineage>
        <taxon>Bacteria</taxon>
        <taxon>Pseudomonadati</taxon>
        <taxon>Pseudomonadota</taxon>
        <taxon>Gammaproteobacteria</taxon>
        <taxon>Cellvibrionales</taxon>
        <taxon>Halieaceae</taxon>
        <taxon>Congregibacter</taxon>
    </lineage>
</organism>
<name>A0ABZ0IEY8_9GAMM</name>
<gene>
    <name evidence="1" type="ORF">R0137_03630</name>
</gene>
<dbReference type="SMART" id="SM00710">
    <property type="entry name" value="PbH1"/>
    <property type="match status" value="7"/>
</dbReference>
<dbReference type="Pfam" id="PF14592">
    <property type="entry name" value="Chondroitinas_B"/>
    <property type="match status" value="1"/>
</dbReference>
<accession>A0ABZ0IEY8</accession>
<dbReference type="InterPro" id="IPR012334">
    <property type="entry name" value="Pectin_lyas_fold"/>
</dbReference>
<dbReference type="InterPro" id="IPR039513">
    <property type="entry name" value="PL-6"/>
</dbReference>
<evidence type="ECO:0000313" key="1">
    <source>
        <dbReference type="EMBL" id="WOJ97670.1"/>
    </source>
</evidence>
<evidence type="ECO:0000313" key="2">
    <source>
        <dbReference type="Proteomes" id="UP001626549"/>
    </source>
</evidence>
<reference evidence="1 2" key="1">
    <citation type="submission" date="2023-10" db="EMBL/GenBank/DDBJ databases">
        <title>Two novel species belonging to the OM43/NOR5 clade.</title>
        <authorList>
            <person name="Park M."/>
        </authorList>
    </citation>
    <scope>NUCLEOTIDE SEQUENCE [LARGE SCALE GENOMIC DNA]</scope>
    <source>
        <strain evidence="1 2">IMCC45268</strain>
    </source>
</reference>
<keyword evidence="1" id="KW-0456">Lyase</keyword>
<dbReference type="Gene3D" id="2.160.20.10">
    <property type="entry name" value="Single-stranded right-handed beta-helix, Pectin lyase-like"/>
    <property type="match status" value="2"/>
</dbReference>
<dbReference type="CDD" id="cd14251">
    <property type="entry name" value="PL-6"/>
    <property type="match status" value="1"/>
</dbReference>